<feature type="transmembrane region" description="Helical" evidence="14">
    <location>
        <begin position="1905"/>
        <end position="1924"/>
    </location>
</feature>
<accession>A0A1Y1IKM1</accession>
<dbReference type="SMART" id="SM01205">
    <property type="entry name" value="FKS1_dom1"/>
    <property type="match status" value="1"/>
</dbReference>
<dbReference type="Gene3D" id="1.25.40.270">
    <property type="entry name" value="Vacuolar protein sorting-associated protein vta1"/>
    <property type="match status" value="1"/>
</dbReference>
<evidence type="ECO:0000256" key="4">
    <source>
        <dbReference type="ARBA" id="ARBA00022475"/>
    </source>
</evidence>
<organism evidence="16 17">
    <name type="scientific">Klebsormidium nitens</name>
    <name type="common">Green alga</name>
    <name type="synonym">Ulothrix nitens</name>
    <dbReference type="NCBI Taxonomy" id="105231"/>
    <lineage>
        <taxon>Eukaryota</taxon>
        <taxon>Viridiplantae</taxon>
        <taxon>Streptophyta</taxon>
        <taxon>Klebsormidiophyceae</taxon>
        <taxon>Klebsormidiales</taxon>
        <taxon>Klebsormidiaceae</taxon>
        <taxon>Klebsormidium</taxon>
    </lineage>
</organism>
<feature type="transmembrane region" description="Helical" evidence="14">
    <location>
        <begin position="629"/>
        <end position="654"/>
    </location>
</feature>
<dbReference type="EMBL" id="DF237449">
    <property type="protein sequence ID" value="GAQ89227.1"/>
    <property type="molecule type" value="Genomic_DNA"/>
</dbReference>
<reference evidence="16 17" key="1">
    <citation type="journal article" date="2014" name="Nat. Commun.">
        <title>Klebsormidium flaccidum genome reveals primary factors for plant terrestrial adaptation.</title>
        <authorList>
            <person name="Hori K."/>
            <person name="Maruyama F."/>
            <person name="Fujisawa T."/>
            <person name="Togashi T."/>
            <person name="Yamamoto N."/>
            <person name="Seo M."/>
            <person name="Sato S."/>
            <person name="Yamada T."/>
            <person name="Mori H."/>
            <person name="Tajima N."/>
            <person name="Moriyama T."/>
            <person name="Ikeuchi M."/>
            <person name="Watanabe M."/>
            <person name="Wada H."/>
            <person name="Kobayashi K."/>
            <person name="Saito M."/>
            <person name="Masuda T."/>
            <person name="Sasaki-Sekimoto Y."/>
            <person name="Mashiguchi K."/>
            <person name="Awai K."/>
            <person name="Shimojima M."/>
            <person name="Masuda S."/>
            <person name="Iwai M."/>
            <person name="Nobusawa T."/>
            <person name="Narise T."/>
            <person name="Kondo S."/>
            <person name="Saito H."/>
            <person name="Sato R."/>
            <person name="Murakawa M."/>
            <person name="Ihara Y."/>
            <person name="Oshima-Yamada Y."/>
            <person name="Ohtaka K."/>
            <person name="Satoh M."/>
            <person name="Sonobe K."/>
            <person name="Ishii M."/>
            <person name="Ohtani R."/>
            <person name="Kanamori-Sato M."/>
            <person name="Honoki R."/>
            <person name="Miyazaki D."/>
            <person name="Mochizuki H."/>
            <person name="Umetsu J."/>
            <person name="Higashi K."/>
            <person name="Shibata D."/>
            <person name="Kamiya Y."/>
            <person name="Sato N."/>
            <person name="Nakamura Y."/>
            <person name="Tabata S."/>
            <person name="Ida S."/>
            <person name="Kurokawa K."/>
            <person name="Ohta H."/>
        </authorList>
    </citation>
    <scope>NUCLEOTIDE SEQUENCE [LARGE SCALE GENOMIC DNA]</scope>
    <source>
        <strain evidence="16 17">NIES-2285</strain>
    </source>
</reference>
<dbReference type="STRING" id="105231.A0A1Y1IKM1"/>
<dbReference type="InterPro" id="IPR023175">
    <property type="entry name" value="Vta1/CALS_N_sf"/>
</dbReference>
<evidence type="ECO:0000256" key="10">
    <source>
        <dbReference type="ARBA" id="ARBA00023136"/>
    </source>
</evidence>
<keyword evidence="9 14" id="KW-1133">Transmembrane helix</keyword>
<evidence type="ECO:0000256" key="7">
    <source>
        <dbReference type="ARBA" id="ARBA00022692"/>
    </source>
</evidence>
<dbReference type="OMA" id="ENEPMHQ"/>
<dbReference type="GO" id="GO:0003843">
    <property type="term" value="F:1,3-beta-D-glucan synthase activity"/>
    <property type="evidence" value="ECO:0007669"/>
    <property type="project" value="UniProtKB-EC"/>
</dbReference>
<keyword evidence="7 14" id="KW-0812">Transmembrane</keyword>
<dbReference type="Pfam" id="PF25968">
    <property type="entry name" value="CALS1"/>
    <property type="match status" value="1"/>
</dbReference>
<feature type="transmembrane region" description="Helical" evidence="14">
    <location>
        <begin position="1970"/>
        <end position="1990"/>
    </location>
</feature>
<dbReference type="GO" id="GO:0008360">
    <property type="term" value="P:regulation of cell shape"/>
    <property type="evidence" value="ECO:0007669"/>
    <property type="project" value="UniProtKB-KW"/>
</dbReference>
<dbReference type="EC" id="2.4.1.34" evidence="3"/>
<evidence type="ECO:0000256" key="11">
    <source>
        <dbReference type="ARBA" id="ARBA00023316"/>
    </source>
</evidence>
<evidence type="ECO:0000256" key="8">
    <source>
        <dbReference type="ARBA" id="ARBA00022960"/>
    </source>
</evidence>
<feature type="transmembrane region" description="Helical" evidence="14">
    <location>
        <begin position="1930"/>
        <end position="1950"/>
    </location>
</feature>
<dbReference type="GO" id="GO:0046527">
    <property type="term" value="F:glucosyltransferase activity"/>
    <property type="evidence" value="ECO:0000318"/>
    <property type="project" value="GO_Central"/>
</dbReference>
<keyword evidence="8" id="KW-0133">Cell shape</keyword>
<dbReference type="GO" id="GO:0005886">
    <property type="term" value="C:plasma membrane"/>
    <property type="evidence" value="ECO:0000318"/>
    <property type="project" value="GO_Central"/>
</dbReference>
<evidence type="ECO:0000256" key="9">
    <source>
        <dbReference type="ARBA" id="ARBA00022989"/>
    </source>
</evidence>
<dbReference type="OrthoDB" id="1880850at2759"/>
<evidence type="ECO:0000256" key="14">
    <source>
        <dbReference type="SAM" id="Phobius"/>
    </source>
</evidence>
<keyword evidence="17" id="KW-1185">Reference proteome</keyword>
<feature type="transmembrane region" description="Helical" evidence="14">
    <location>
        <begin position="585"/>
        <end position="606"/>
    </location>
</feature>
<feature type="transmembrane region" description="Helical" evidence="14">
    <location>
        <begin position="1659"/>
        <end position="1678"/>
    </location>
</feature>
<keyword evidence="5" id="KW-0328">Glycosyltransferase</keyword>
<dbReference type="GO" id="GO:0000148">
    <property type="term" value="C:1,3-beta-D-glucan synthase complex"/>
    <property type="evidence" value="ECO:0007669"/>
    <property type="project" value="InterPro"/>
</dbReference>
<feature type="transmembrane region" description="Helical" evidence="14">
    <location>
        <begin position="1513"/>
        <end position="1541"/>
    </location>
</feature>
<evidence type="ECO:0000256" key="1">
    <source>
        <dbReference type="ARBA" id="ARBA00004651"/>
    </source>
</evidence>
<evidence type="ECO:0000313" key="16">
    <source>
        <dbReference type="EMBL" id="GAQ89227.1"/>
    </source>
</evidence>
<sequence>MRNQLLPGQPEGEIANQRDPPNLLRRLIRKAVSMATSVVSSISRPPQTWGNPEGQVPPALAGIERFLVAAEEIESARPRVAYLCRFHAFEAAHELDRTSSGRGVRQFKTALLERLEVENGPSLKARVRSTDLREIQSFYKECYDSYLKALDDEYADRAALAQAYHTTSVLFEVLCALDRKAKPEERVAPEDLEAGQKLQEKAAEIIPYNILPLDAAGASLALMQLPEIRVAVDALKQIGGLPAPSGARRANRQAPDWDILDWLELTFGFQKDNVRNQREHLILLLANTHARLRKPPPDPSGPLDGRAIKEVMNKVSKNYKQWCKFLHRKKNLTLPNAPEEVPQRQILYTALFLLIWGEAGNLRFMPECLAYIFHNMAWEVIGMLGGNVSLATGQNVRPEYPGPGFGGSDKAFLMNVVIPIYEVIRKESENNGGGKAPHENWRNYDDINEFFWKERCFTLGWPLKLDSNFFVAPEPLKGRGAAVKQVVPKGKQRERKAFFVEYRSFWHLWRSWDRMWTFFILLLQALIIIAYSPKWYSFFTDMDEFKKIISVFITASILRLLQAVLDVWFSLGLYRTMKGSTMIRLLSKLVVALVWFILFVVLYVHMWDNPGGFAKDLKGLLLQDFNSRALYISVCAIYLLPNALALILFCFPLIKRQLEMSNWKIVRLSLWWSQTSLYVGRGMHESTWSLAKYSLFWVALLTCKTLFSYNLQIKPLVTPTRAIASNTKLYYQWAEICPGCNHNAGAIVAIWAPVIIVYFLDTQIWYAIFSTIVGGTYGAFQRLGEIRTLGMLRSRFRSLPGAFNDNLIPAPVAAPRRFALARSFRKIDTKEQATKFAQLWNEVITSFREEDLISNREFDLMLVPYSAIELGSEVVQWPPFLLASKIYKAVKTAAEHSGSDAELWRKIKADEYMRCAVEECYASLKFLFDDLIVGSQEKWVIAALFEEAERTMMQGFVSTFRLEKLPKFHEKVVELVELLMKADPALRSKVIRVLQDMFEVVTRDMLSDQAREALEISGALSKSKTSQLFATLHPEPAVAYPPQLTPVFEEQIKRFHLLLTIKDAAQEVPANLEARRRISFFTNSLFMNMPRAPQVKHMVSFSVMTPYYSEIVTYSKKELYEENEDGISTLFYLQKIYPDEWANFLERIECKNEEEALAKDDGKEIRLWASYKGQTLARTVRGMMYYRRALALQAFFDVATPQQIEEGYLSVTKASDEDKKVQRSMWAQINAIADMKFTYVAACQIYGTQKRKNQKEAVDIFELMKKNEAFRVAYIDEKELEENGKTRKEYYSVLVKADANGLEQEIYRIMLPGQPKLGEGKPENQNHAIVFTRGEALQTIDMNQDHYLEETFKMRNLLQEFHENHGIRPATILGVREHIFTGGVSSLAWFMSQQEMSFVTIGQRVLANPLKVRFHYGHPDVFDRLFHITRGGISKSSRVINLSEDIYAGFNSTLRRGNITHHEYIQVGKGRDVGLNQVSLFEAKVANGNGEQTLSRDIYRLGHRLDFLRMMSAWFTTIGFFFNTMLVVLCLYAFLYGKFYLVMSGIQYSLEKEAEITKNNSLLGAINTVSIVQIGLLMGLPMVMEMGLEQGFRQALLNFIMMQLQLASVFFTFSLGTKTHYFGRTVLHGGAKYRATGRGFVVRHEKFAENYRLYSRSHFVKALEMLLLLIVWKAYGSFERGGASYGLLTFSLYFLVASWLFAPFVFNPSGFDWQKTVEDYEDWIKWLGHKGPWIRLVTVLNDEFLSDTCHLYRTVEDHEDYDSNWATRAASGQLQARPHHSFADTCHYYRTVEDYEDWIKWLGHKGGIGVSANESWESWWAEEQEHLQYTGFWGKLWEVALSLRFFLFQYGVVYQMNVTHGNKAGWVYAVSWIVVAAVLILLKIVSFGRKRFSADFQLMFRLVKALAFIAAIVIISLCLIFTRLTFRDLFSSILAFVPTGWGLLSISLVFKPALKTLGLWDSVKPMARTYEYGMGIVIFAPVAVLAWLPFVSTIQTRLLFNTAFSRGLQISRILAGRKR</sequence>
<dbReference type="InterPro" id="IPR003440">
    <property type="entry name" value="Glyco_trans_48_dom"/>
</dbReference>
<dbReference type="Proteomes" id="UP000054558">
    <property type="component" value="Unassembled WGS sequence"/>
</dbReference>
<feature type="domain" description="1,3-beta-glucan synthase component FKS1-like" evidence="15">
    <location>
        <begin position="343"/>
        <end position="464"/>
    </location>
</feature>
<keyword evidence="11" id="KW-0961">Cell wall biogenesis/degradation</keyword>
<evidence type="ECO:0000256" key="12">
    <source>
        <dbReference type="ARBA" id="ARBA00032165"/>
    </source>
</evidence>
<keyword evidence="6" id="KW-0808">Transferase</keyword>
<gene>
    <name evidence="16" type="ORF">KFL_005000040</name>
</gene>
<evidence type="ECO:0000256" key="13">
    <source>
        <dbReference type="ARBA" id="ARBA00047777"/>
    </source>
</evidence>
<dbReference type="Pfam" id="PF14288">
    <property type="entry name" value="FKS1_dom1"/>
    <property type="match status" value="1"/>
</dbReference>
<comment type="catalytic activity">
    <reaction evidence="13">
        <text>[(1-&gt;3)-beta-D-glucosyl](n) + UDP-alpha-D-glucose = [(1-&gt;3)-beta-D-glucosyl](n+1) + UDP + H(+)</text>
        <dbReference type="Rhea" id="RHEA:21476"/>
        <dbReference type="Rhea" id="RHEA-COMP:11146"/>
        <dbReference type="Rhea" id="RHEA-COMP:14303"/>
        <dbReference type="ChEBI" id="CHEBI:15378"/>
        <dbReference type="ChEBI" id="CHEBI:37671"/>
        <dbReference type="ChEBI" id="CHEBI:58223"/>
        <dbReference type="ChEBI" id="CHEBI:58885"/>
        <dbReference type="EC" id="2.4.1.34"/>
    </reaction>
</comment>
<dbReference type="InterPro" id="IPR026899">
    <property type="entry name" value="FKS1-like_dom1"/>
</dbReference>
<dbReference type="Pfam" id="PF02364">
    <property type="entry name" value="Glucan_synthase"/>
    <property type="match status" value="1"/>
</dbReference>
<protein>
    <recommendedName>
        <fullName evidence="12">1,3-beta-glucan synthase</fullName>
        <ecNumber evidence="3">2.4.1.34</ecNumber>
    </recommendedName>
    <alternativeName>
        <fullName evidence="12">1,3-beta-glucan synthase</fullName>
    </alternativeName>
</protein>
<comment type="subcellular location">
    <subcellularLocation>
        <location evidence="1">Cell membrane</location>
        <topology evidence="1">Multi-pass membrane protein</topology>
    </subcellularLocation>
</comment>
<keyword evidence="10 14" id="KW-0472">Membrane</keyword>
<dbReference type="Pfam" id="PF04652">
    <property type="entry name" value="Vta1"/>
    <property type="match status" value="1"/>
</dbReference>
<feature type="transmembrane region" description="Helical" evidence="14">
    <location>
        <begin position="1866"/>
        <end position="1885"/>
    </location>
</feature>
<feature type="transmembrane region" description="Helical" evidence="14">
    <location>
        <begin position="1684"/>
        <end position="1706"/>
    </location>
</feature>
<feature type="transmembrane region" description="Helical" evidence="14">
    <location>
        <begin position="516"/>
        <end position="536"/>
    </location>
</feature>
<proteinExistence type="inferred from homology"/>
<comment type="similarity">
    <text evidence="2">Belongs to the glycosyltransferase 48 family.</text>
</comment>
<keyword evidence="4" id="KW-1003">Cell membrane</keyword>
<feature type="transmembrane region" description="Helical" evidence="14">
    <location>
        <begin position="1562"/>
        <end position="1583"/>
    </location>
</feature>
<name>A0A1Y1IKM1_KLENI</name>
<dbReference type="PANTHER" id="PTHR12741">
    <property type="entry name" value="LYST-INTERACTING PROTEIN LIP5 DOPAMINE RESPONSIVE PROTEIN DRG-1"/>
    <property type="match status" value="1"/>
</dbReference>
<dbReference type="PANTHER" id="PTHR12741:SF48">
    <property type="entry name" value="1,3-BETA-GLUCAN SYNTHASE COMPONENT FKS1-RELATED"/>
    <property type="match status" value="1"/>
</dbReference>
<dbReference type="InterPro" id="IPR058851">
    <property type="entry name" value="CALS1_helical"/>
</dbReference>
<evidence type="ECO:0000313" key="17">
    <source>
        <dbReference type="Proteomes" id="UP000054558"/>
    </source>
</evidence>
<evidence type="ECO:0000256" key="2">
    <source>
        <dbReference type="ARBA" id="ARBA00009040"/>
    </source>
</evidence>
<evidence type="ECO:0000256" key="3">
    <source>
        <dbReference type="ARBA" id="ARBA00012589"/>
    </source>
</evidence>
<evidence type="ECO:0000259" key="15">
    <source>
        <dbReference type="SMART" id="SM01205"/>
    </source>
</evidence>
<evidence type="ECO:0000256" key="6">
    <source>
        <dbReference type="ARBA" id="ARBA00022679"/>
    </source>
</evidence>
<evidence type="ECO:0000256" key="5">
    <source>
        <dbReference type="ARBA" id="ARBA00022676"/>
    </source>
</evidence>
<dbReference type="InterPro" id="IPR039431">
    <property type="entry name" value="Vta1/CALS_N"/>
</dbReference>
<feature type="transmembrane region" description="Helical" evidence="14">
    <location>
        <begin position="1595"/>
        <end position="1615"/>
    </location>
</feature>
<dbReference type="GO" id="GO:0006075">
    <property type="term" value="P:(1-&gt;3)-beta-D-glucan biosynthetic process"/>
    <property type="evidence" value="ECO:0007669"/>
    <property type="project" value="InterPro"/>
</dbReference>